<accession>A0A2V1K108</accession>
<dbReference type="InterPro" id="IPR012495">
    <property type="entry name" value="TadE-like_dom"/>
</dbReference>
<dbReference type="EMBL" id="QETA01000002">
    <property type="protein sequence ID" value="PWF24128.1"/>
    <property type="molecule type" value="Genomic_DNA"/>
</dbReference>
<comment type="caution">
    <text evidence="3">The sequence shown here is derived from an EMBL/GenBank/DDBJ whole genome shotgun (WGS) entry which is preliminary data.</text>
</comment>
<evidence type="ECO:0000259" key="2">
    <source>
        <dbReference type="Pfam" id="PF07811"/>
    </source>
</evidence>
<evidence type="ECO:0000313" key="4">
    <source>
        <dbReference type="Proteomes" id="UP000245212"/>
    </source>
</evidence>
<sequence length="226" mass="24823">MSPDGSVDMQPWSKKISMLVQRCRIALRPVILGQRGAVSIEAALVIPLMVFIIIGSFELYQYFRAASVLDRAAFTVANGVAMQRGLKDQGRCADTDDVCAYGAIMTDLMTPLNYRAHGRMVISLYVAEDKGKGAAWKNAPQWRRTYAGDSYGGTVASRLTPPDGFPQPMTKPVVAGEVDSVVVVETFLDFEPFAISGAFWQALGGKRLLESRAFYRPRFADLSTLQ</sequence>
<keyword evidence="4" id="KW-1185">Reference proteome</keyword>
<evidence type="ECO:0000256" key="1">
    <source>
        <dbReference type="SAM" id="Phobius"/>
    </source>
</evidence>
<keyword evidence="1" id="KW-0472">Membrane</keyword>
<reference evidence="4" key="1">
    <citation type="submission" date="2018-05" db="EMBL/GenBank/DDBJ databases">
        <authorList>
            <person name="Li Y."/>
        </authorList>
    </citation>
    <scope>NUCLEOTIDE SEQUENCE [LARGE SCALE GENOMIC DNA]</scope>
    <source>
        <strain evidence="4">3d-2-2</strain>
    </source>
</reference>
<protein>
    <recommendedName>
        <fullName evidence="2">TadE-like domain-containing protein</fullName>
    </recommendedName>
</protein>
<proteinExistence type="predicted"/>
<gene>
    <name evidence="3" type="ORF">DD235_07440</name>
</gene>
<keyword evidence="1" id="KW-1133">Transmembrane helix</keyword>
<dbReference type="AlphaFoldDB" id="A0A2V1K108"/>
<dbReference type="Proteomes" id="UP000245212">
    <property type="component" value="Unassembled WGS sequence"/>
</dbReference>
<feature type="transmembrane region" description="Helical" evidence="1">
    <location>
        <begin position="42"/>
        <end position="63"/>
    </location>
</feature>
<keyword evidence="1" id="KW-0812">Transmembrane</keyword>
<dbReference type="Pfam" id="PF07811">
    <property type="entry name" value="TadE"/>
    <property type="match status" value="1"/>
</dbReference>
<evidence type="ECO:0000313" key="3">
    <source>
        <dbReference type="EMBL" id="PWF24128.1"/>
    </source>
</evidence>
<name>A0A2V1K108_9BURK</name>
<feature type="domain" description="TadE-like" evidence="2">
    <location>
        <begin position="36"/>
        <end position="77"/>
    </location>
</feature>
<organism evidence="3 4">
    <name type="scientific">Corticimicrobacter populi</name>
    <dbReference type="NCBI Taxonomy" id="2175229"/>
    <lineage>
        <taxon>Bacteria</taxon>
        <taxon>Pseudomonadati</taxon>
        <taxon>Pseudomonadota</taxon>
        <taxon>Betaproteobacteria</taxon>
        <taxon>Burkholderiales</taxon>
        <taxon>Alcaligenaceae</taxon>
        <taxon>Corticimicrobacter</taxon>
    </lineage>
</organism>